<dbReference type="AlphaFoldDB" id="A0A0B6Y083"/>
<feature type="non-terminal residue" evidence="1">
    <location>
        <position position="81"/>
    </location>
</feature>
<organism evidence="1">
    <name type="scientific">Arion vulgaris</name>
    <dbReference type="NCBI Taxonomy" id="1028688"/>
    <lineage>
        <taxon>Eukaryota</taxon>
        <taxon>Metazoa</taxon>
        <taxon>Spiralia</taxon>
        <taxon>Lophotrochozoa</taxon>
        <taxon>Mollusca</taxon>
        <taxon>Gastropoda</taxon>
        <taxon>Heterobranchia</taxon>
        <taxon>Euthyneura</taxon>
        <taxon>Panpulmonata</taxon>
        <taxon>Eupulmonata</taxon>
        <taxon>Stylommatophora</taxon>
        <taxon>Helicina</taxon>
        <taxon>Arionoidea</taxon>
        <taxon>Arionidae</taxon>
        <taxon>Arion</taxon>
    </lineage>
</organism>
<accession>A0A0B6Y083</accession>
<sequence length="81" mass="8971">HSVGSALRKPLIISHNKICTAKFPTKFDRPNKIYTAKFPTKCDPVSGTTIPPAPPALHVFVESDVDTNLPRRKDSLKSDEE</sequence>
<evidence type="ECO:0000313" key="1">
    <source>
        <dbReference type="EMBL" id="CEK49518.1"/>
    </source>
</evidence>
<name>A0A0B6Y083_9EUPU</name>
<reference evidence="1" key="1">
    <citation type="submission" date="2014-12" db="EMBL/GenBank/DDBJ databases">
        <title>Insight into the proteome of Arion vulgaris.</title>
        <authorList>
            <person name="Aradska J."/>
            <person name="Bulat T."/>
            <person name="Smidak R."/>
            <person name="Sarate P."/>
            <person name="Gangsoo J."/>
            <person name="Sialana F."/>
            <person name="Bilban M."/>
            <person name="Lubec G."/>
        </authorList>
    </citation>
    <scope>NUCLEOTIDE SEQUENCE</scope>
    <source>
        <tissue evidence="1">Skin</tissue>
    </source>
</reference>
<protein>
    <submittedName>
        <fullName evidence="1">Uncharacterized protein</fullName>
    </submittedName>
</protein>
<dbReference type="EMBL" id="HACG01002653">
    <property type="protein sequence ID" value="CEK49518.1"/>
    <property type="molecule type" value="Transcribed_RNA"/>
</dbReference>
<gene>
    <name evidence="1" type="primary">ORF7994</name>
</gene>
<feature type="non-terminal residue" evidence="1">
    <location>
        <position position="1"/>
    </location>
</feature>
<proteinExistence type="predicted"/>